<feature type="domain" description="N-acetyltransferase" evidence="3">
    <location>
        <begin position="3"/>
        <end position="166"/>
    </location>
</feature>
<proteinExistence type="predicted"/>
<dbReference type="PANTHER" id="PTHR43072:SF23">
    <property type="entry name" value="UPF0039 PROTEIN C11D3.02C"/>
    <property type="match status" value="1"/>
</dbReference>
<evidence type="ECO:0000259" key="3">
    <source>
        <dbReference type="PROSITE" id="PS51186"/>
    </source>
</evidence>
<keyword evidence="2" id="KW-0012">Acyltransferase</keyword>
<dbReference type="SUPFAM" id="SSF55729">
    <property type="entry name" value="Acyl-CoA N-acyltransferases (Nat)"/>
    <property type="match status" value="1"/>
</dbReference>
<keyword evidence="1 4" id="KW-0808">Transferase</keyword>
<dbReference type="AlphaFoldDB" id="A0A1G5RTR3"/>
<dbReference type="PANTHER" id="PTHR43072">
    <property type="entry name" value="N-ACETYLTRANSFERASE"/>
    <property type="match status" value="1"/>
</dbReference>
<evidence type="ECO:0000313" key="5">
    <source>
        <dbReference type="Proteomes" id="UP000199428"/>
    </source>
</evidence>
<dbReference type="Proteomes" id="UP000199428">
    <property type="component" value="Unassembled WGS sequence"/>
</dbReference>
<dbReference type="Gene3D" id="3.40.630.30">
    <property type="match status" value="1"/>
</dbReference>
<dbReference type="GO" id="GO:0016747">
    <property type="term" value="F:acyltransferase activity, transferring groups other than amino-acyl groups"/>
    <property type="evidence" value="ECO:0007669"/>
    <property type="project" value="InterPro"/>
</dbReference>
<gene>
    <name evidence="4" type="ORF">SAMN02910350_00709</name>
</gene>
<dbReference type="EMBL" id="FMWK01000003">
    <property type="protein sequence ID" value="SCZ77386.1"/>
    <property type="molecule type" value="Genomic_DNA"/>
</dbReference>
<dbReference type="PROSITE" id="PS51186">
    <property type="entry name" value="GNAT"/>
    <property type="match status" value="1"/>
</dbReference>
<name>A0A1G5RTR3_PSEXY</name>
<protein>
    <submittedName>
        <fullName evidence="4">Phosphinothricin acetyltransferase</fullName>
    </submittedName>
</protein>
<evidence type="ECO:0000256" key="2">
    <source>
        <dbReference type="ARBA" id="ARBA00023315"/>
    </source>
</evidence>
<dbReference type="Pfam" id="PF13420">
    <property type="entry name" value="Acetyltransf_4"/>
    <property type="match status" value="1"/>
</dbReference>
<sequence>MDIEIRDAVESDASAIHDIYGYYAENTSVTFTEKNPPEEVYRQNIINTKKAYPYIVACDESGNVLGMAYGGKVRAHDAYKFSVETTIYVANDAPKRQGIGSKLYTALEERLSAMGYKFMYGVITDDNEPSIALHKALGFEEVGHFKDIGYKFGKWKGIVWYRKQIGSLDDMTLRI</sequence>
<organism evidence="4 5">
    <name type="scientific">Pseudobutyrivibrio xylanivorans</name>
    <dbReference type="NCBI Taxonomy" id="185007"/>
    <lineage>
        <taxon>Bacteria</taxon>
        <taxon>Bacillati</taxon>
        <taxon>Bacillota</taxon>
        <taxon>Clostridia</taxon>
        <taxon>Lachnospirales</taxon>
        <taxon>Lachnospiraceae</taxon>
        <taxon>Pseudobutyrivibrio</taxon>
    </lineage>
</organism>
<evidence type="ECO:0000313" key="4">
    <source>
        <dbReference type="EMBL" id="SCZ77386.1"/>
    </source>
</evidence>
<reference evidence="4 5" key="1">
    <citation type="submission" date="2016-10" db="EMBL/GenBank/DDBJ databases">
        <authorList>
            <person name="de Groot N.N."/>
        </authorList>
    </citation>
    <scope>NUCLEOTIDE SEQUENCE [LARGE SCALE GENOMIC DNA]</scope>
    <source>
        <strain evidence="4 5">DSM 10317</strain>
    </source>
</reference>
<dbReference type="CDD" id="cd04301">
    <property type="entry name" value="NAT_SF"/>
    <property type="match status" value="1"/>
</dbReference>
<accession>A0A1G5RTR3</accession>
<evidence type="ECO:0000256" key="1">
    <source>
        <dbReference type="ARBA" id="ARBA00022679"/>
    </source>
</evidence>
<dbReference type="RefSeq" id="WP_090161264.1">
    <property type="nucleotide sequence ID" value="NZ_FMWK01000003.1"/>
</dbReference>
<dbReference type="InterPro" id="IPR000182">
    <property type="entry name" value="GNAT_dom"/>
</dbReference>
<dbReference type="InterPro" id="IPR016181">
    <property type="entry name" value="Acyl_CoA_acyltransferase"/>
</dbReference>